<dbReference type="InterPro" id="IPR046109">
    <property type="entry name" value="DUF6046"/>
</dbReference>
<dbReference type="Proteomes" id="UP000268007">
    <property type="component" value="Unassembled WGS sequence"/>
</dbReference>
<accession>A0A495J5D1</accession>
<reference evidence="2 3" key="1">
    <citation type="submission" date="2018-10" db="EMBL/GenBank/DDBJ databases">
        <title>Genomic Encyclopedia of Archaeal and Bacterial Type Strains, Phase II (KMG-II): from individual species to whole genera.</title>
        <authorList>
            <person name="Goeker M."/>
        </authorList>
    </citation>
    <scope>NUCLEOTIDE SEQUENCE [LARGE SCALE GENOMIC DNA]</scope>
    <source>
        <strain evidence="2 3">DSM 18602</strain>
    </source>
</reference>
<dbReference type="OrthoDB" id="1342461at2"/>
<dbReference type="EMBL" id="RBKU01000001">
    <property type="protein sequence ID" value="RKR83189.1"/>
    <property type="molecule type" value="Genomic_DNA"/>
</dbReference>
<gene>
    <name evidence="2" type="ORF">BDD43_3391</name>
</gene>
<name>A0A495J5D1_9SPHI</name>
<evidence type="ECO:0000313" key="3">
    <source>
        <dbReference type="Proteomes" id="UP000268007"/>
    </source>
</evidence>
<sequence length="224" mass="25097">MKFKIDLLPRYQAAFGAVASKFHLLSNVGIGTVEASAKNRLLHQFSMPKQSGSASNKNPFTAPTPYSTSNFCFADLALKCGDFEIQFGNFNYSITSADSSVFVAPPMITTSREKVINTTKPDRGEGEVVENFSKRSYEIELKGIIVDMENHLYPTRQVKQLRQFFEIDDVFDVVSCILFEDLGIKSLYVTDWTDLSGVEGFEDTLSYSFKARSLQPVAFQVYGK</sequence>
<feature type="domain" description="DUF6046" evidence="1">
    <location>
        <begin position="102"/>
        <end position="222"/>
    </location>
</feature>
<dbReference type="Pfam" id="PF19512">
    <property type="entry name" value="DUF6046"/>
    <property type="match status" value="1"/>
</dbReference>
<comment type="caution">
    <text evidence="2">The sequence shown here is derived from an EMBL/GenBank/DDBJ whole genome shotgun (WGS) entry which is preliminary data.</text>
</comment>
<proteinExistence type="predicted"/>
<dbReference type="AlphaFoldDB" id="A0A495J5D1"/>
<keyword evidence="3" id="KW-1185">Reference proteome</keyword>
<evidence type="ECO:0000259" key="1">
    <source>
        <dbReference type="Pfam" id="PF19512"/>
    </source>
</evidence>
<organism evidence="2 3">
    <name type="scientific">Mucilaginibacter gracilis</name>
    <dbReference type="NCBI Taxonomy" id="423350"/>
    <lineage>
        <taxon>Bacteria</taxon>
        <taxon>Pseudomonadati</taxon>
        <taxon>Bacteroidota</taxon>
        <taxon>Sphingobacteriia</taxon>
        <taxon>Sphingobacteriales</taxon>
        <taxon>Sphingobacteriaceae</taxon>
        <taxon>Mucilaginibacter</taxon>
    </lineage>
</organism>
<evidence type="ECO:0000313" key="2">
    <source>
        <dbReference type="EMBL" id="RKR83189.1"/>
    </source>
</evidence>
<protein>
    <recommendedName>
        <fullName evidence="1">DUF6046 domain-containing protein</fullName>
    </recommendedName>
</protein>
<dbReference type="RefSeq" id="WP_121198712.1">
    <property type="nucleotide sequence ID" value="NZ_RBKU01000001.1"/>
</dbReference>